<evidence type="ECO:0000256" key="8">
    <source>
        <dbReference type="ARBA" id="ARBA00023180"/>
    </source>
</evidence>
<dbReference type="InterPro" id="IPR025760">
    <property type="entry name" value="Cystatin_Fetuin_A"/>
</dbReference>
<dbReference type="InterPro" id="IPR001363">
    <property type="entry name" value="Prot_inh_fetuin_CS"/>
</dbReference>
<evidence type="ECO:0000256" key="7">
    <source>
        <dbReference type="ARBA" id="ARBA00023157"/>
    </source>
</evidence>
<keyword evidence="4" id="KW-0597">Phosphoprotein</keyword>
<dbReference type="AlphaFoldDB" id="A0A4U1FFN2"/>
<dbReference type="PANTHER" id="PTHR13814:SF6">
    <property type="entry name" value="ALPHA-2-HS-GLYCOPROTEIN"/>
    <property type="match status" value="1"/>
</dbReference>
<dbReference type="InterPro" id="IPR000010">
    <property type="entry name" value="Cystatin_dom"/>
</dbReference>
<dbReference type="GO" id="GO:0004869">
    <property type="term" value="F:cysteine-type endopeptidase inhibitor activity"/>
    <property type="evidence" value="ECO:0007669"/>
    <property type="project" value="InterPro"/>
</dbReference>
<evidence type="ECO:0000256" key="10">
    <source>
        <dbReference type="SAM" id="MobiDB-lite"/>
    </source>
</evidence>
<accession>A0A4U1FFN2</accession>
<evidence type="ECO:0000313" key="12">
    <source>
        <dbReference type="EMBL" id="TKC48585.1"/>
    </source>
</evidence>
<dbReference type="PROSITE" id="PS01255">
    <property type="entry name" value="FETUIN_2"/>
    <property type="match status" value="1"/>
</dbReference>
<dbReference type="PANTHER" id="PTHR13814">
    <property type="entry name" value="FETUIN"/>
    <property type="match status" value="1"/>
</dbReference>
<dbReference type="Gene3D" id="3.10.450.10">
    <property type="match status" value="2"/>
</dbReference>
<keyword evidence="6" id="KW-0677">Repeat</keyword>
<dbReference type="PROSITE" id="PS01254">
    <property type="entry name" value="FETUIN_1"/>
    <property type="match status" value="1"/>
</dbReference>
<protein>
    <recommendedName>
        <fullName evidence="2">Alpha-2-HS-glycoprotein</fullName>
    </recommendedName>
    <alternativeName>
        <fullName evidence="9">Fetuin-A</fullName>
    </alternativeName>
</protein>
<keyword evidence="7" id="KW-1015">Disulfide bond</keyword>
<comment type="caution">
    <text evidence="12">The sequence shown here is derived from an EMBL/GenBank/DDBJ whole genome shotgun (WGS) entry which is preliminary data.</text>
</comment>
<evidence type="ECO:0000256" key="5">
    <source>
        <dbReference type="ARBA" id="ARBA00022729"/>
    </source>
</evidence>
<dbReference type="Proteomes" id="UP000308365">
    <property type="component" value="Unassembled WGS sequence"/>
</dbReference>
<dbReference type="FunFam" id="3.10.450.10:FF:000010">
    <property type="entry name" value="Alpha-2-HS-glycoprotein"/>
    <property type="match status" value="1"/>
</dbReference>
<gene>
    <name evidence="12" type="ORF">EI555_021160</name>
</gene>
<dbReference type="GO" id="GO:0072562">
    <property type="term" value="C:blood microparticle"/>
    <property type="evidence" value="ECO:0007669"/>
    <property type="project" value="TreeGrafter"/>
</dbReference>
<dbReference type="InterPro" id="IPR050735">
    <property type="entry name" value="Kininogen_Fetuin_HRG"/>
</dbReference>
<sequence>TDVCRGIFLEPEQKSSHILMQFFHRLQQIKGLWTLHQSAFSSRAPGLGLKPPATCLPTCQDLSGATMKCLVLLLCLAQLCGCHSVPHGPILGNREPACDDPETEQAALAAVDYINKHLPHGFKHILNQIDSVKVWPRRPTGEVFDLEIDTLETTCHVLDPTPLANCSVRQLKEHAVEGDCDFNVLKQDGEFSVLSAKCDSSPDSAEDVHKMCPDCPLLAPLNDSRVVHAVEAALAAFNAQKNGSYFQLVEISRAQLVPLSASVSVEFAVAATDCVAKEVVDPAKCNLLAEKQYGFCKGTVTEKVAGGEDVAVTCTVFQTQVRASWMHLPLSSEYNDPFTFLRCISSSFLPDSLQIKISTVRELGGVPPGRKRKAANLRKQSSLQPVLPQPQPDGAEAGPLTTAPGSARPALSPAGQPAASLVVGPRAVAAPPTHYDLRHAFSGVASVESASGEAFHVGKTPKVAQPSIPAPEGPVPVVRPCPGRIRHFKI</sequence>
<comment type="subcellular location">
    <subcellularLocation>
        <location evidence="1">Secreted</location>
    </subcellularLocation>
</comment>
<evidence type="ECO:0000256" key="4">
    <source>
        <dbReference type="ARBA" id="ARBA00022553"/>
    </source>
</evidence>
<feature type="domain" description="Cystatin fetuin-A-type" evidence="11">
    <location>
        <begin position="93"/>
        <end position="199"/>
    </location>
</feature>
<dbReference type="SUPFAM" id="SSF54403">
    <property type="entry name" value="Cystatin/monellin"/>
    <property type="match status" value="2"/>
</dbReference>
<keyword evidence="8" id="KW-0325">Glycoprotein</keyword>
<organism evidence="12 13">
    <name type="scientific">Monodon monoceros</name>
    <name type="common">Narwhal</name>
    <name type="synonym">Ceratodon monodon</name>
    <dbReference type="NCBI Taxonomy" id="40151"/>
    <lineage>
        <taxon>Eukaryota</taxon>
        <taxon>Metazoa</taxon>
        <taxon>Chordata</taxon>
        <taxon>Craniata</taxon>
        <taxon>Vertebrata</taxon>
        <taxon>Euteleostomi</taxon>
        <taxon>Mammalia</taxon>
        <taxon>Eutheria</taxon>
        <taxon>Laurasiatheria</taxon>
        <taxon>Artiodactyla</taxon>
        <taxon>Whippomorpha</taxon>
        <taxon>Cetacea</taxon>
        <taxon>Odontoceti</taxon>
        <taxon>Monodontidae</taxon>
        <taxon>Monodon</taxon>
    </lineage>
</organism>
<proteinExistence type="predicted"/>
<feature type="region of interest" description="Disordered" evidence="10">
    <location>
        <begin position="366"/>
        <end position="418"/>
    </location>
</feature>
<dbReference type="CDD" id="cd00042">
    <property type="entry name" value="CY"/>
    <property type="match status" value="2"/>
</dbReference>
<feature type="domain" description="Cystatin fetuin-A-type" evidence="11">
    <location>
        <begin position="210"/>
        <end position="316"/>
    </location>
</feature>
<dbReference type="EMBL" id="RWIC01000154">
    <property type="protein sequence ID" value="TKC48585.1"/>
    <property type="molecule type" value="Genomic_DNA"/>
</dbReference>
<evidence type="ECO:0000256" key="3">
    <source>
        <dbReference type="ARBA" id="ARBA00022525"/>
    </source>
</evidence>
<dbReference type="FunFam" id="3.10.450.10:FF:000009">
    <property type="entry name" value="Alpha-2-HS-glycoprotein 2"/>
    <property type="match status" value="1"/>
</dbReference>
<evidence type="ECO:0000256" key="2">
    <source>
        <dbReference type="ARBA" id="ARBA00019375"/>
    </source>
</evidence>
<dbReference type="InterPro" id="IPR046350">
    <property type="entry name" value="Cystatin_sf"/>
</dbReference>
<reference evidence="13" key="1">
    <citation type="journal article" date="2019" name="IScience">
        <title>Narwhal Genome Reveals Long-Term Low Genetic Diversity despite Current Large Abundance Size.</title>
        <authorList>
            <person name="Westbury M.V."/>
            <person name="Petersen B."/>
            <person name="Garde E."/>
            <person name="Heide-Jorgensen M.P."/>
            <person name="Lorenzen E.D."/>
        </authorList>
    </citation>
    <scope>NUCLEOTIDE SEQUENCE [LARGE SCALE GENOMIC DNA]</scope>
</reference>
<evidence type="ECO:0000256" key="6">
    <source>
        <dbReference type="ARBA" id="ARBA00022737"/>
    </source>
</evidence>
<dbReference type="Pfam" id="PF00031">
    <property type="entry name" value="Cystatin"/>
    <property type="match status" value="1"/>
</dbReference>
<dbReference type="PROSITE" id="PS51529">
    <property type="entry name" value="CYSTATIN_FETUIN_A"/>
    <property type="match status" value="2"/>
</dbReference>
<evidence type="ECO:0000259" key="11">
    <source>
        <dbReference type="PROSITE" id="PS51529"/>
    </source>
</evidence>
<evidence type="ECO:0000313" key="13">
    <source>
        <dbReference type="Proteomes" id="UP000308365"/>
    </source>
</evidence>
<keyword evidence="5" id="KW-0732">Signal</keyword>
<dbReference type="SMART" id="SM00043">
    <property type="entry name" value="CY"/>
    <property type="match status" value="2"/>
</dbReference>
<evidence type="ECO:0000256" key="1">
    <source>
        <dbReference type="ARBA" id="ARBA00004613"/>
    </source>
</evidence>
<keyword evidence="3" id="KW-0964">Secreted</keyword>
<name>A0A4U1FFN2_MONMO</name>
<evidence type="ECO:0000256" key="9">
    <source>
        <dbReference type="ARBA" id="ARBA00032001"/>
    </source>
</evidence>
<feature type="non-terminal residue" evidence="12">
    <location>
        <position position="1"/>
    </location>
</feature>
<dbReference type="GO" id="GO:0031012">
    <property type="term" value="C:extracellular matrix"/>
    <property type="evidence" value="ECO:0007669"/>
    <property type="project" value="TreeGrafter"/>
</dbReference>